<organism evidence="3 4">
    <name type="scientific">Thermomonospora umbrina</name>
    <dbReference type="NCBI Taxonomy" id="111806"/>
    <lineage>
        <taxon>Bacteria</taxon>
        <taxon>Bacillati</taxon>
        <taxon>Actinomycetota</taxon>
        <taxon>Actinomycetes</taxon>
        <taxon>Streptosporangiales</taxon>
        <taxon>Thermomonosporaceae</taxon>
        <taxon>Thermomonospora</taxon>
    </lineage>
</organism>
<proteinExistence type="predicted"/>
<dbReference type="Proteomes" id="UP000256661">
    <property type="component" value="Unassembled WGS sequence"/>
</dbReference>
<dbReference type="EMBL" id="QTTT01000001">
    <property type="protein sequence ID" value="REE95461.1"/>
    <property type="molecule type" value="Genomic_DNA"/>
</dbReference>
<dbReference type="RefSeq" id="WP_116021256.1">
    <property type="nucleotide sequence ID" value="NZ_QTTT01000001.1"/>
</dbReference>
<name>A0A3D9SUW1_9ACTN</name>
<dbReference type="Pfam" id="PF04149">
    <property type="entry name" value="DUF397"/>
    <property type="match status" value="1"/>
</dbReference>
<comment type="caution">
    <text evidence="3">The sequence shown here is derived from an EMBL/GenBank/DDBJ whole genome shotgun (WGS) entry which is preliminary data.</text>
</comment>
<evidence type="ECO:0000313" key="4">
    <source>
        <dbReference type="Proteomes" id="UP000256661"/>
    </source>
</evidence>
<dbReference type="InterPro" id="IPR007278">
    <property type="entry name" value="DUF397"/>
</dbReference>
<evidence type="ECO:0000259" key="2">
    <source>
        <dbReference type="Pfam" id="PF04149"/>
    </source>
</evidence>
<gene>
    <name evidence="3" type="ORF">DFJ69_0851</name>
</gene>
<sequence>MNPSSVLNGARWRKSTRSQAETQNCVELARVGGVIGVRDSKDPDGPHLAFSLKDVRAFIGGVRAADQPDA</sequence>
<evidence type="ECO:0000313" key="3">
    <source>
        <dbReference type="EMBL" id="REE95461.1"/>
    </source>
</evidence>
<feature type="region of interest" description="Disordered" evidence="1">
    <location>
        <begin position="1"/>
        <end position="21"/>
    </location>
</feature>
<accession>A0A3D9SUW1</accession>
<keyword evidence="4" id="KW-1185">Reference proteome</keyword>
<evidence type="ECO:0000256" key="1">
    <source>
        <dbReference type="SAM" id="MobiDB-lite"/>
    </source>
</evidence>
<dbReference type="AlphaFoldDB" id="A0A3D9SUW1"/>
<reference evidence="3 4" key="1">
    <citation type="submission" date="2018-08" db="EMBL/GenBank/DDBJ databases">
        <title>Sequencing the genomes of 1000 actinobacteria strains.</title>
        <authorList>
            <person name="Klenk H.-P."/>
        </authorList>
    </citation>
    <scope>NUCLEOTIDE SEQUENCE [LARGE SCALE GENOMIC DNA]</scope>
    <source>
        <strain evidence="3 4">DSM 43927</strain>
    </source>
</reference>
<dbReference type="OrthoDB" id="3483262at2"/>
<feature type="domain" description="DUF397" evidence="2">
    <location>
        <begin position="10"/>
        <end position="63"/>
    </location>
</feature>
<protein>
    <submittedName>
        <fullName evidence="3">Uncharacterized protein DUF397</fullName>
    </submittedName>
</protein>